<feature type="compositionally biased region" description="Basic and acidic residues" evidence="1">
    <location>
        <begin position="769"/>
        <end position="778"/>
    </location>
</feature>
<dbReference type="InterPro" id="IPR058441">
    <property type="entry name" value="DUF8128"/>
</dbReference>
<evidence type="ECO:0000256" key="1">
    <source>
        <dbReference type="SAM" id="MobiDB-lite"/>
    </source>
</evidence>
<feature type="domain" description="Nudix hydrolase" evidence="2">
    <location>
        <begin position="849"/>
        <end position="996"/>
    </location>
</feature>
<organism evidence="3 4">
    <name type="scientific">Candidatus Collierbacteria bacterium GW2011_GWF2_44_15</name>
    <dbReference type="NCBI Taxonomy" id="1618404"/>
    <lineage>
        <taxon>Bacteria</taxon>
        <taxon>Candidatus Collieribacteriota</taxon>
    </lineage>
</organism>
<feature type="compositionally biased region" description="Low complexity" evidence="1">
    <location>
        <begin position="1057"/>
        <end position="1067"/>
    </location>
</feature>
<feature type="region of interest" description="Disordered" evidence="1">
    <location>
        <begin position="1005"/>
        <end position="1081"/>
    </location>
</feature>
<dbReference type="Gene3D" id="3.40.50.300">
    <property type="entry name" value="P-loop containing nucleotide triphosphate hydrolases"/>
    <property type="match status" value="2"/>
</dbReference>
<dbReference type="Pfam" id="PF00293">
    <property type="entry name" value="NUDIX"/>
    <property type="match status" value="1"/>
</dbReference>
<feature type="compositionally biased region" description="Pro residues" evidence="1">
    <location>
        <begin position="787"/>
        <end position="824"/>
    </location>
</feature>
<sequence length="1081" mass="120920">MLLLRLIPSFQLTRQPIHLKGDFVYTLTMALPKYSVLQIKPAKDSLIGQSTFVQFLSSLKTSLKAGFFDRLLSSYDTICLEIINLNQTTFFVIACPEKMEHLVRSQIAAQYPNALITPMDDYLPQWLSHGQPLTGRLVLSAPSYLPINATDDSAVDQLASVLGGLSRLSPGQAAIIQICLFAAPKNWQKAVRGFLDSGVSTEPEKFKAHPQKTLIEIKLAYPAYSADIRMVAITASEDQSKNLLHQLGAAYGTFSSSEGNGLKLTIPKPYNQSKLLKSIMDRSAKYASQRQYLNYYEISALFHIPNLNMASIKNIAWGKTLKGEPPINLPVEEGLTEAEKNEINFFAKTEFKNHMNLFGMRKGEDRRRHVYILGKSGTGKSTLLANMAINDIWHGEGIALVDPHGDTADLLLDFIPDDRIKDVAYLDPSVVGKSFHLNPLFVKNPAYGEMVASGIVSIFSKLYGNSWGPRLEYILRNSLLTLVNRQGTTLLDVPRLLTNKAFREDYLLSVKDPVLINFWHDEYDKYSEKFQSEAISPILNKVGQFITSPTIRDIISHPESTVDFEEMMNQGKIIILNLPQGKIGEDNAALLGAMFISQIQIAAMNRANIAESARKDFFLYVDEFQNFATTSFIKILSEARKYRLNLILANQYTAQLPEEIQDAIFGNAGTIISFVVGAADANRLMNELGNLYTQDDLVSLPKHQILTKMSVNATISMPFPAYTLPISKTETGNRATVLAQTTEKFYRETKPMDMSQVNVSPPSAPARGEYPRRDDRRFAPQPRYEPRPAPAPRPYTPPPAPPQRESAPPPRPEFTPHPQPPVQAPRPSEPEYTPRVPSLEDLDKLRGQGLRPSVVGCFLNDKKILVVFQKIHNMWTLPQGGIDNKETLETAFQRELSDEVTEDFVKNAEKPELVGEDKIEFPPGKQGLRDMATDSGESVTMKGKYYYFLISQAKSTDLLISATEFNDYKWLNFEEAYKLIKETNTGGKLRILSMILNRLRDKGLLVSSQPPAPRSNYQERPRYHGSQQSQSQSRHQFQPRSSYSRPASSTPRPAGNPTGTGSTSPDGDTPRSDGNSPRPRS</sequence>
<accession>A0A0G1KFA6</accession>
<name>A0A0G1KFA6_9BACT</name>
<dbReference type="InterPro" id="IPR051162">
    <property type="entry name" value="T4SS_component"/>
</dbReference>
<dbReference type="SUPFAM" id="SSF55811">
    <property type="entry name" value="Nudix"/>
    <property type="match status" value="1"/>
</dbReference>
<evidence type="ECO:0000313" key="3">
    <source>
        <dbReference type="EMBL" id="KKT46549.1"/>
    </source>
</evidence>
<protein>
    <recommendedName>
        <fullName evidence="2">Nudix hydrolase domain-containing protein</fullName>
    </recommendedName>
</protein>
<dbReference type="InterPro" id="IPR027417">
    <property type="entry name" value="P-loop_NTPase"/>
</dbReference>
<dbReference type="Gene3D" id="3.90.79.10">
    <property type="entry name" value="Nucleoside Triphosphate Pyrophosphohydrolase"/>
    <property type="match status" value="1"/>
</dbReference>
<dbReference type="CDD" id="cd01127">
    <property type="entry name" value="TrwB_TraG_TraD_VirD4"/>
    <property type="match status" value="1"/>
</dbReference>
<dbReference type="InterPro" id="IPR015797">
    <property type="entry name" value="NUDIX_hydrolase-like_dom_sf"/>
</dbReference>
<proteinExistence type="predicted"/>
<dbReference type="PANTHER" id="PTHR30121">
    <property type="entry name" value="UNCHARACTERIZED PROTEIN YJGR-RELATED"/>
    <property type="match status" value="1"/>
</dbReference>
<dbReference type="Proteomes" id="UP000033861">
    <property type="component" value="Unassembled WGS sequence"/>
</dbReference>
<dbReference type="STRING" id="1618404.UW35_C0012G0022"/>
<dbReference type="PROSITE" id="PS51462">
    <property type="entry name" value="NUDIX"/>
    <property type="match status" value="1"/>
</dbReference>
<feature type="region of interest" description="Disordered" evidence="1">
    <location>
        <begin position="746"/>
        <end position="836"/>
    </location>
</feature>
<dbReference type="EMBL" id="LCHZ01000012">
    <property type="protein sequence ID" value="KKT46549.1"/>
    <property type="molecule type" value="Genomic_DNA"/>
</dbReference>
<feature type="compositionally biased region" description="Low complexity" evidence="1">
    <location>
        <begin position="1026"/>
        <end position="1042"/>
    </location>
</feature>
<evidence type="ECO:0000259" key="2">
    <source>
        <dbReference type="PROSITE" id="PS51462"/>
    </source>
</evidence>
<dbReference type="InterPro" id="IPR000086">
    <property type="entry name" value="NUDIX_hydrolase_dom"/>
</dbReference>
<gene>
    <name evidence="3" type="ORF">UW35_C0012G0022</name>
</gene>
<dbReference type="SUPFAM" id="SSF52540">
    <property type="entry name" value="P-loop containing nucleoside triphosphate hydrolases"/>
    <property type="match status" value="1"/>
</dbReference>
<dbReference type="PATRIC" id="fig|1618404.3.peg.393"/>
<evidence type="ECO:0000313" key="4">
    <source>
        <dbReference type="Proteomes" id="UP000033861"/>
    </source>
</evidence>
<dbReference type="AlphaFoldDB" id="A0A0G1KFA6"/>
<comment type="caution">
    <text evidence="3">The sequence shown here is derived from an EMBL/GenBank/DDBJ whole genome shotgun (WGS) entry which is preliminary data.</text>
</comment>
<dbReference type="PANTHER" id="PTHR30121:SF11">
    <property type="entry name" value="AAA+ ATPASE DOMAIN-CONTAINING PROTEIN"/>
    <property type="match status" value="1"/>
</dbReference>
<dbReference type="Pfam" id="PF26449">
    <property type="entry name" value="DUF8128"/>
    <property type="match status" value="1"/>
</dbReference>
<reference evidence="3 4" key="1">
    <citation type="journal article" date="2015" name="Nature">
        <title>rRNA introns, odd ribosomes, and small enigmatic genomes across a large radiation of phyla.</title>
        <authorList>
            <person name="Brown C.T."/>
            <person name="Hug L.A."/>
            <person name="Thomas B.C."/>
            <person name="Sharon I."/>
            <person name="Castelle C.J."/>
            <person name="Singh A."/>
            <person name="Wilkins M.J."/>
            <person name="Williams K.H."/>
            <person name="Banfield J.F."/>
        </authorList>
    </citation>
    <scope>NUCLEOTIDE SEQUENCE [LARGE SCALE GENOMIC DNA]</scope>
</reference>